<comment type="caution">
    <text evidence="2">The sequence shown here is derived from an EMBL/GenBank/DDBJ whole genome shotgun (WGS) entry which is preliminary data.</text>
</comment>
<sequence>MLCRTSVITRVTACQFGDCIVSGALAPDSGRNLAQLHPADHRAVDTKRDVDRSSGDLRECGTSDPSTTGFTGNHARPQATWETRCAH</sequence>
<evidence type="ECO:0000313" key="3">
    <source>
        <dbReference type="Proteomes" id="UP000600026"/>
    </source>
</evidence>
<evidence type="ECO:0000256" key="1">
    <source>
        <dbReference type="SAM" id="MobiDB-lite"/>
    </source>
</evidence>
<proteinExistence type="predicted"/>
<dbReference type="Proteomes" id="UP000600026">
    <property type="component" value="Unassembled WGS sequence"/>
</dbReference>
<evidence type="ECO:0000313" key="2">
    <source>
        <dbReference type="EMBL" id="GHI83711.1"/>
    </source>
</evidence>
<feature type="region of interest" description="Disordered" evidence="1">
    <location>
        <begin position="36"/>
        <end position="87"/>
    </location>
</feature>
<gene>
    <name evidence="2" type="ORF">Sxan_10750</name>
</gene>
<reference evidence="2" key="1">
    <citation type="submission" date="2020-09" db="EMBL/GenBank/DDBJ databases">
        <title>Whole genome shotgun sequence of Streptomyces xanthophaeus NBRC 12829.</title>
        <authorList>
            <person name="Komaki H."/>
            <person name="Tamura T."/>
        </authorList>
    </citation>
    <scope>NUCLEOTIDE SEQUENCE</scope>
    <source>
        <strain evidence="2">NBRC 12829</strain>
    </source>
</reference>
<dbReference type="AlphaFoldDB" id="A0A919GVY4"/>
<organism evidence="2 3">
    <name type="scientific">Streptomyces xanthophaeus</name>
    <dbReference type="NCBI Taxonomy" id="67385"/>
    <lineage>
        <taxon>Bacteria</taxon>
        <taxon>Bacillati</taxon>
        <taxon>Actinomycetota</taxon>
        <taxon>Actinomycetes</taxon>
        <taxon>Kitasatosporales</taxon>
        <taxon>Streptomycetaceae</taxon>
        <taxon>Streptomyces</taxon>
    </lineage>
</organism>
<feature type="compositionally biased region" description="Basic and acidic residues" evidence="1">
    <location>
        <begin position="38"/>
        <end position="61"/>
    </location>
</feature>
<keyword evidence="3" id="KW-1185">Reference proteome</keyword>
<accession>A0A919GVY4</accession>
<dbReference type="EMBL" id="BNEE01000004">
    <property type="protein sequence ID" value="GHI83711.1"/>
    <property type="molecule type" value="Genomic_DNA"/>
</dbReference>
<protein>
    <submittedName>
        <fullName evidence="2">Uncharacterized protein</fullName>
    </submittedName>
</protein>
<name>A0A919GVY4_9ACTN</name>